<dbReference type="STRING" id="1110502.TMO_0048"/>
<dbReference type="Proteomes" id="UP000005258">
    <property type="component" value="Chromosome"/>
</dbReference>
<evidence type="ECO:0000313" key="1">
    <source>
        <dbReference type="EMBL" id="AFK51887.1"/>
    </source>
</evidence>
<protein>
    <submittedName>
        <fullName evidence="1">Uncharacterized protein</fullName>
    </submittedName>
</protein>
<evidence type="ECO:0000313" key="2">
    <source>
        <dbReference type="Proteomes" id="UP000005258"/>
    </source>
</evidence>
<accession>I3TGJ9</accession>
<dbReference type="KEGG" id="tmo:TMO_0048"/>
<reference evidence="1 2" key="1">
    <citation type="journal article" date="2012" name="J. Am. Chem. Soc.">
        <title>Bacterial biosynthesis and maturation of the didemnin anti-cancer agents.</title>
        <authorList>
            <person name="Xu Y."/>
            <person name="Kersten R.D."/>
            <person name="Nam S.J."/>
            <person name="Lu L."/>
            <person name="Al-Suwailem A.M."/>
            <person name="Zheng H."/>
            <person name="Fenical W."/>
            <person name="Dorrestein P.C."/>
            <person name="Moore B.S."/>
            <person name="Qian P.Y."/>
        </authorList>
    </citation>
    <scope>NUCLEOTIDE SEQUENCE [LARGE SCALE GENOMIC DNA]</scope>
    <source>
        <strain evidence="1 2">KA081020-065</strain>
    </source>
</reference>
<gene>
    <name evidence="1" type="ordered locus">TMO_0048</name>
</gene>
<name>I3TGJ9_TISMK</name>
<dbReference type="HOGENOM" id="CLU_098962_1_0_5"/>
<dbReference type="AlphaFoldDB" id="I3TGJ9"/>
<sequence>MSVAALDVRLANQALALLGSRSIQALDEGSGLASIVSTLYGTVRDDVLSSYPWRSTLRKARLPRLAERPIAEWSYAYALPADLLVLRGIWSSDSLFAAAPDYELYGDQVHTQAVQVWADYQARIPEALWPAHVRQLFVFALTAMLAIPVTEQTTKADFWEGKTWGTPSENRTGGYARVARTIDSQQQPPAVITDFPLISARFGG</sequence>
<keyword evidence="2" id="KW-1185">Reference proteome</keyword>
<dbReference type="RefSeq" id="WP_014743567.1">
    <property type="nucleotide sequence ID" value="NC_017956.1"/>
</dbReference>
<dbReference type="eggNOG" id="ENOG502ZDSP">
    <property type="taxonomic scope" value="Bacteria"/>
</dbReference>
<organism evidence="1 2">
    <name type="scientific">Tistrella mobilis (strain KA081020-065)</name>
    <dbReference type="NCBI Taxonomy" id="1110502"/>
    <lineage>
        <taxon>Bacteria</taxon>
        <taxon>Pseudomonadati</taxon>
        <taxon>Pseudomonadota</taxon>
        <taxon>Alphaproteobacteria</taxon>
        <taxon>Geminicoccales</taxon>
        <taxon>Geminicoccaceae</taxon>
        <taxon>Tistrella</taxon>
    </lineage>
</organism>
<proteinExistence type="predicted"/>
<dbReference type="EMBL" id="CP003236">
    <property type="protein sequence ID" value="AFK51887.1"/>
    <property type="molecule type" value="Genomic_DNA"/>
</dbReference>